<dbReference type="RefSeq" id="WP_189406642.1">
    <property type="nucleotide sequence ID" value="NZ_BMXP01000005.1"/>
</dbReference>
<dbReference type="EMBL" id="BMXP01000005">
    <property type="protein sequence ID" value="GGW88599.1"/>
    <property type="molecule type" value="Genomic_DNA"/>
</dbReference>
<organism evidence="1 2">
    <name type="scientific">Alteromonas halophila</name>
    <dbReference type="NCBI Taxonomy" id="516698"/>
    <lineage>
        <taxon>Bacteria</taxon>
        <taxon>Pseudomonadati</taxon>
        <taxon>Pseudomonadota</taxon>
        <taxon>Gammaproteobacteria</taxon>
        <taxon>Alteromonadales</taxon>
        <taxon>Alteromonadaceae</taxon>
        <taxon>Alteromonas/Salinimonas group</taxon>
        <taxon>Alteromonas</taxon>
    </lineage>
</organism>
<dbReference type="PROSITE" id="PS51257">
    <property type="entry name" value="PROKAR_LIPOPROTEIN"/>
    <property type="match status" value="1"/>
</dbReference>
<reference evidence="1" key="2">
    <citation type="submission" date="2020-09" db="EMBL/GenBank/DDBJ databases">
        <authorList>
            <person name="Sun Q."/>
            <person name="Kim S."/>
        </authorList>
    </citation>
    <scope>NUCLEOTIDE SEQUENCE</scope>
    <source>
        <strain evidence="1">KCTC 22164</strain>
    </source>
</reference>
<name>A0A918JN62_9ALTE</name>
<dbReference type="AlphaFoldDB" id="A0A918JN62"/>
<reference evidence="1" key="1">
    <citation type="journal article" date="2014" name="Int. J. Syst. Evol. Microbiol.">
        <title>Complete genome sequence of Corynebacterium casei LMG S-19264T (=DSM 44701T), isolated from a smear-ripened cheese.</title>
        <authorList>
            <consortium name="US DOE Joint Genome Institute (JGI-PGF)"/>
            <person name="Walter F."/>
            <person name="Albersmeier A."/>
            <person name="Kalinowski J."/>
            <person name="Ruckert C."/>
        </authorList>
    </citation>
    <scope>NUCLEOTIDE SEQUENCE</scope>
    <source>
        <strain evidence="1">KCTC 22164</strain>
    </source>
</reference>
<keyword evidence="2" id="KW-1185">Reference proteome</keyword>
<protein>
    <submittedName>
        <fullName evidence="1">Uncharacterized protein</fullName>
    </submittedName>
</protein>
<sequence length="237" mass="26423">MIRKKHIVTALALVACIGCEQASQKTDSMVRRDAADTEYQALIDKAQALTSPTTFSEPVRHLSELIIIQNLVAESKAVYKDARILHWDDSDVEALESRLQSINQPLALASLDAFSTALDMSLTFKKKKTDVESLPVSDNTLAKQALLTHLKTFNAELDACCVEKITLINRFLSSEKEKYFDVIKLGHNTLHYMGMLIRGEITEQALRNKIASQRHTITELASLSADNQSDAKEHVPD</sequence>
<comment type="caution">
    <text evidence="1">The sequence shown here is derived from an EMBL/GenBank/DDBJ whole genome shotgun (WGS) entry which is preliminary data.</text>
</comment>
<evidence type="ECO:0000313" key="1">
    <source>
        <dbReference type="EMBL" id="GGW88599.1"/>
    </source>
</evidence>
<evidence type="ECO:0000313" key="2">
    <source>
        <dbReference type="Proteomes" id="UP000631300"/>
    </source>
</evidence>
<proteinExistence type="predicted"/>
<gene>
    <name evidence="1" type="ORF">GCM10007391_23390</name>
</gene>
<accession>A0A918JN62</accession>
<dbReference type="Proteomes" id="UP000631300">
    <property type="component" value="Unassembled WGS sequence"/>
</dbReference>